<dbReference type="GO" id="GO:0043565">
    <property type="term" value="F:sequence-specific DNA binding"/>
    <property type="evidence" value="ECO:0007669"/>
    <property type="project" value="TreeGrafter"/>
</dbReference>
<comment type="similarity">
    <text evidence="1">Belongs to the LysR transcriptional regulatory family.</text>
</comment>
<comment type="caution">
    <text evidence="6">The sequence shown here is derived from an EMBL/GenBank/DDBJ whole genome shotgun (WGS) entry which is preliminary data.</text>
</comment>
<dbReference type="Proteomes" id="UP000237647">
    <property type="component" value="Unassembled WGS sequence"/>
</dbReference>
<evidence type="ECO:0000313" key="7">
    <source>
        <dbReference type="Proteomes" id="UP000237647"/>
    </source>
</evidence>
<keyword evidence="7" id="KW-1185">Reference proteome</keyword>
<evidence type="ECO:0000259" key="5">
    <source>
        <dbReference type="PROSITE" id="PS50931"/>
    </source>
</evidence>
<name>A0A2T0V8V5_9GAMM</name>
<dbReference type="EMBL" id="PVTK01000001">
    <property type="protein sequence ID" value="PRY66629.1"/>
    <property type="molecule type" value="Genomic_DNA"/>
</dbReference>
<evidence type="ECO:0000256" key="3">
    <source>
        <dbReference type="ARBA" id="ARBA00023125"/>
    </source>
</evidence>
<proteinExistence type="inferred from homology"/>
<dbReference type="PANTHER" id="PTHR30537:SF66">
    <property type="entry name" value="IRON-REGULATED VIRULENCE REGULATORY PROTEIN IRGB"/>
    <property type="match status" value="1"/>
</dbReference>
<keyword evidence="3 6" id="KW-0238">DNA-binding</keyword>
<reference evidence="6 7" key="1">
    <citation type="submission" date="2018-03" db="EMBL/GenBank/DDBJ databases">
        <title>Genomic Encyclopedia of Type Strains, Phase III (KMG-III): the genomes of soil and plant-associated and newly described type strains.</title>
        <authorList>
            <person name="Whitman W."/>
        </authorList>
    </citation>
    <scope>NUCLEOTIDE SEQUENCE [LARGE SCALE GENOMIC DNA]</scope>
    <source>
        <strain evidence="6 7">CGMCC 1.12152</strain>
    </source>
</reference>
<keyword evidence="4" id="KW-0804">Transcription</keyword>
<dbReference type="Pfam" id="PF03466">
    <property type="entry name" value="LysR_substrate"/>
    <property type="match status" value="1"/>
</dbReference>
<evidence type="ECO:0000256" key="2">
    <source>
        <dbReference type="ARBA" id="ARBA00023015"/>
    </source>
</evidence>
<keyword evidence="2" id="KW-0805">Transcription regulation</keyword>
<accession>A0A2T0V8V5</accession>
<dbReference type="InterPro" id="IPR036390">
    <property type="entry name" value="WH_DNA-bd_sf"/>
</dbReference>
<dbReference type="RefSeq" id="WP_106373581.1">
    <property type="nucleotide sequence ID" value="NZ_PVTK01000001.1"/>
</dbReference>
<dbReference type="GO" id="GO:0006351">
    <property type="term" value="P:DNA-templated transcription"/>
    <property type="evidence" value="ECO:0007669"/>
    <property type="project" value="TreeGrafter"/>
</dbReference>
<evidence type="ECO:0000313" key="6">
    <source>
        <dbReference type="EMBL" id="PRY66629.1"/>
    </source>
</evidence>
<dbReference type="SUPFAM" id="SSF46785">
    <property type="entry name" value="Winged helix' DNA-binding domain"/>
    <property type="match status" value="1"/>
</dbReference>
<dbReference type="Gene3D" id="3.40.190.290">
    <property type="match status" value="1"/>
</dbReference>
<dbReference type="Gene3D" id="1.10.10.10">
    <property type="entry name" value="Winged helix-like DNA-binding domain superfamily/Winged helix DNA-binding domain"/>
    <property type="match status" value="1"/>
</dbReference>
<dbReference type="AlphaFoldDB" id="A0A2T0V8V5"/>
<dbReference type="PROSITE" id="PS50931">
    <property type="entry name" value="HTH_LYSR"/>
    <property type="match status" value="1"/>
</dbReference>
<evidence type="ECO:0000256" key="1">
    <source>
        <dbReference type="ARBA" id="ARBA00009437"/>
    </source>
</evidence>
<dbReference type="InterPro" id="IPR000847">
    <property type="entry name" value="LysR_HTH_N"/>
</dbReference>
<evidence type="ECO:0000256" key="4">
    <source>
        <dbReference type="ARBA" id="ARBA00023163"/>
    </source>
</evidence>
<dbReference type="InterPro" id="IPR036388">
    <property type="entry name" value="WH-like_DNA-bd_sf"/>
</dbReference>
<organism evidence="6 7">
    <name type="scientific">Vreelandella songnenensis</name>
    <dbReference type="NCBI Taxonomy" id="1176243"/>
    <lineage>
        <taxon>Bacteria</taxon>
        <taxon>Pseudomonadati</taxon>
        <taxon>Pseudomonadota</taxon>
        <taxon>Gammaproteobacteria</taxon>
        <taxon>Oceanospirillales</taxon>
        <taxon>Halomonadaceae</taxon>
        <taxon>Vreelandella</taxon>
    </lineage>
</organism>
<dbReference type="SUPFAM" id="SSF53850">
    <property type="entry name" value="Periplasmic binding protein-like II"/>
    <property type="match status" value="1"/>
</dbReference>
<dbReference type="Pfam" id="PF00126">
    <property type="entry name" value="HTH_1"/>
    <property type="match status" value="1"/>
</dbReference>
<sequence>MYDFDELNAFANVMATGSLTRSAQAMGLAKSTLSRRISQLENRLNQPLLRRQANRLIPTEAGLLFHTYCKELLALAANSQEALAELKEDICGPLTLKVHTSLTRGWASALINEFVDLYPYIELTLQTLDALPTSPDSHCVHVWIGELGDCGLNQEVVGELSRGLYTSPRYQEAAPLPVHPRELCHHAWVDLLGTTQEGLSLRHHQGESYAFHPPRSRLRVDLALLHMDAIARGQGIGVLPHWLVQQREQHHPGELMACLPEWAPPPLPITLLYAYGHQPRRVHALLDFLRASTPAQWQHGANRYLGQPLAS</sequence>
<dbReference type="OrthoDB" id="6183733at2"/>
<dbReference type="InterPro" id="IPR058163">
    <property type="entry name" value="LysR-type_TF_proteobact-type"/>
</dbReference>
<protein>
    <submittedName>
        <fullName evidence="6">DNA-binding transcriptional LysR family regulator</fullName>
    </submittedName>
</protein>
<dbReference type="GO" id="GO:0003700">
    <property type="term" value="F:DNA-binding transcription factor activity"/>
    <property type="evidence" value="ECO:0007669"/>
    <property type="project" value="InterPro"/>
</dbReference>
<gene>
    <name evidence="6" type="ORF">B0H98_101624</name>
</gene>
<dbReference type="InterPro" id="IPR005119">
    <property type="entry name" value="LysR_subst-bd"/>
</dbReference>
<feature type="domain" description="HTH lysR-type" evidence="5">
    <location>
        <begin position="1"/>
        <end position="59"/>
    </location>
</feature>
<dbReference type="PANTHER" id="PTHR30537">
    <property type="entry name" value="HTH-TYPE TRANSCRIPTIONAL REGULATOR"/>
    <property type="match status" value="1"/>
</dbReference>